<feature type="domain" description="RelA/SpoT" evidence="3">
    <location>
        <begin position="443"/>
        <end position="555"/>
    </location>
</feature>
<dbReference type="GO" id="GO:0015969">
    <property type="term" value="P:guanosine tetraphosphate metabolic process"/>
    <property type="evidence" value="ECO:0007669"/>
    <property type="project" value="InterPro"/>
</dbReference>
<dbReference type="SUPFAM" id="SSF81301">
    <property type="entry name" value="Nucleotidyltransferase"/>
    <property type="match status" value="1"/>
</dbReference>
<proteinExistence type="inferred from homology"/>
<dbReference type="PANTHER" id="PTHR21262:SF31">
    <property type="entry name" value="GTP PYROPHOSPHOKINASE"/>
    <property type="match status" value="1"/>
</dbReference>
<accession>A0A699ZH56</accession>
<feature type="region of interest" description="Disordered" evidence="2">
    <location>
        <begin position="743"/>
        <end position="763"/>
    </location>
</feature>
<feature type="region of interest" description="Disordered" evidence="2">
    <location>
        <begin position="1"/>
        <end position="44"/>
    </location>
</feature>
<reference evidence="4 5" key="1">
    <citation type="submission" date="2020-02" db="EMBL/GenBank/DDBJ databases">
        <title>Draft genome sequence of Haematococcus lacustris strain NIES-144.</title>
        <authorList>
            <person name="Morimoto D."/>
            <person name="Nakagawa S."/>
            <person name="Yoshida T."/>
            <person name="Sawayama S."/>
        </authorList>
    </citation>
    <scope>NUCLEOTIDE SEQUENCE [LARGE SCALE GENOMIC DNA]</scope>
    <source>
        <strain evidence="4 5">NIES-144</strain>
    </source>
</reference>
<evidence type="ECO:0000256" key="1">
    <source>
        <dbReference type="ARBA" id="ARBA00007476"/>
    </source>
</evidence>
<dbReference type="SUPFAM" id="SSF109604">
    <property type="entry name" value="HD-domain/PDEase-like"/>
    <property type="match status" value="1"/>
</dbReference>
<dbReference type="InterPro" id="IPR007685">
    <property type="entry name" value="RelA_SpoT"/>
</dbReference>
<feature type="compositionally biased region" description="Polar residues" evidence="2">
    <location>
        <begin position="117"/>
        <end position="126"/>
    </location>
</feature>
<feature type="compositionally biased region" description="Polar residues" evidence="2">
    <location>
        <begin position="24"/>
        <end position="44"/>
    </location>
</feature>
<dbReference type="Pfam" id="PF13328">
    <property type="entry name" value="HD_4"/>
    <property type="match status" value="1"/>
</dbReference>
<dbReference type="Gene3D" id="3.30.460.10">
    <property type="entry name" value="Beta Polymerase, domain 2"/>
    <property type="match status" value="1"/>
</dbReference>
<sequence>MNLGPVSSSPLAVGSKPVGLGYKQRSSQLAQSSRGSAAQPRLSSSSLQGILTEADQRGLASAEALFKHFSLSGPQRRSVTCSPTHGQETGAQTERHTAFAGPITFGFEPSPKACDSTPASPFTSETAPSASLARAASKAPAKAGLLTRALTHDLPENQAGAGFTRWFVSCSGCLVFYGPPTVARSLQVGGLSSLNALAGQRKGSQYFPDVDNTLLQDLQERHAVFHTDLVCTAYMLASKAHAGQHRKDGTSMLSHCVMAALQLAELGLDAETVAAGLLHEALGTNAGFRPQVEEFMPRSVIHLMDRVQTISEISSLYRKCKGQLGEEKMRRMLLAMEDVKAMLIKLACRVHDMKTVAALPRDAQISLAQETLDIYSVVANRLGIWSLKAELEDLAFAVLHPEECEALREQVAKRQNPVALEATITAIKSGLDARGLRCEDISGRPKNLWGIWCKMQSSGITSLDKVYDVTALRVVVANKHDCYVALRVVQETYRTMSGRSKDYIREEKKPNGYQSLHETIFGADGLPVEVQIRTHKMHFIAEYGFAAHWKYKEKLPNEDEWFDKEVQYKKWLMTYKLGVHDKKVRATGAPKQDCALTSLGMHLLDSATGSADAVGVDPFLRHDRFKLGAPTKQRVSVVVATQDGIDAKELPANQSAQQLSDDLLGPRGLPGYTMTVNRRIPAPEYLLQTGDLVQVLPLAQALSQMPEPSAAPHAAASAPSDQPHPLQLNRPLFPGRVQQLRAGGASCPASCPAPSSASRPAPGSVRLVNSVVPLPGGSLKSLGLSSLSVVTSFAPVSGRRRDSLNLPRGKNTMEAAELQAKPQAASS</sequence>
<dbReference type="InterPro" id="IPR043519">
    <property type="entry name" value="NT_sf"/>
</dbReference>
<dbReference type="CDD" id="cd05399">
    <property type="entry name" value="NT_Rel-Spo_like"/>
    <property type="match status" value="1"/>
</dbReference>
<feature type="region of interest" description="Disordered" evidence="2">
    <location>
        <begin position="114"/>
        <end position="134"/>
    </location>
</feature>
<keyword evidence="5" id="KW-1185">Reference proteome</keyword>
<dbReference type="GO" id="GO:0016301">
    <property type="term" value="F:kinase activity"/>
    <property type="evidence" value="ECO:0007669"/>
    <property type="project" value="UniProtKB-KW"/>
</dbReference>
<comment type="caution">
    <text evidence="4">The sequence shown here is derived from an EMBL/GenBank/DDBJ whole genome shotgun (WGS) entry which is preliminary data.</text>
</comment>
<evidence type="ECO:0000256" key="2">
    <source>
        <dbReference type="SAM" id="MobiDB-lite"/>
    </source>
</evidence>
<comment type="similarity">
    <text evidence="1">Belongs to the RelA/SpoT family.</text>
</comment>
<dbReference type="AlphaFoldDB" id="A0A699ZH56"/>
<keyword evidence="4" id="KW-0418">Kinase</keyword>
<organism evidence="4 5">
    <name type="scientific">Haematococcus lacustris</name>
    <name type="common">Green alga</name>
    <name type="synonym">Haematococcus pluvialis</name>
    <dbReference type="NCBI Taxonomy" id="44745"/>
    <lineage>
        <taxon>Eukaryota</taxon>
        <taxon>Viridiplantae</taxon>
        <taxon>Chlorophyta</taxon>
        <taxon>core chlorophytes</taxon>
        <taxon>Chlorophyceae</taxon>
        <taxon>CS clade</taxon>
        <taxon>Chlamydomonadales</taxon>
        <taxon>Haematococcaceae</taxon>
        <taxon>Haematococcus</taxon>
    </lineage>
</organism>
<evidence type="ECO:0000259" key="3">
    <source>
        <dbReference type="SMART" id="SM00954"/>
    </source>
</evidence>
<feature type="compositionally biased region" description="Low complexity" evidence="2">
    <location>
        <begin position="706"/>
        <end position="725"/>
    </location>
</feature>
<dbReference type="Pfam" id="PF04607">
    <property type="entry name" value="RelA_SpoT"/>
    <property type="match status" value="1"/>
</dbReference>
<dbReference type="Gene3D" id="1.10.3210.10">
    <property type="entry name" value="Hypothetical protein af1432"/>
    <property type="match status" value="1"/>
</dbReference>
<evidence type="ECO:0000313" key="4">
    <source>
        <dbReference type="EMBL" id="GFH18234.1"/>
    </source>
</evidence>
<feature type="compositionally biased region" description="Polar residues" evidence="2">
    <location>
        <begin position="1"/>
        <end position="10"/>
    </location>
</feature>
<keyword evidence="4" id="KW-0808">Transferase</keyword>
<name>A0A699ZH56_HAELA</name>
<gene>
    <name evidence="4" type="ORF">HaLaN_15003</name>
</gene>
<dbReference type="FunFam" id="1.10.3210.10:FF:000001">
    <property type="entry name" value="GTP pyrophosphokinase RelA"/>
    <property type="match status" value="1"/>
</dbReference>
<evidence type="ECO:0000313" key="5">
    <source>
        <dbReference type="Proteomes" id="UP000485058"/>
    </source>
</evidence>
<dbReference type="Proteomes" id="UP000485058">
    <property type="component" value="Unassembled WGS sequence"/>
</dbReference>
<dbReference type="SMART" id="SM00954">
    <property type="entry name" value="RelA_SpoT"/>
    <property type="match status" value="1"/>
</dbReference>
<protein>
    <submittedName>
        <fullName evidence="4">GTP pyrophosphokinase</fullName>
    </submittedName>
</protein>
<feature type="region of interest" description="Disordered" evidence="2">
    <location>
        <begin position="704"/>
        <end position="730"/>
    </location>
</feature>
<dbReference type="GO" id="GO:0009507">
    <property type="term" value="C:chloroplast"/>
    <property type="evidence" value="ECO:0007669"/>
    <property type="project" value="TreeGrafter"/>
</dbReference>
<dbReference type="EMBL" id="BLLF01001268">
    <property type="protein sequence ID" value="GFH18234.1"/>
    <property type="molecule type" value="Genomic_DNA"/>
</dbReference>
<dbReference type="PANTHER" id="PTHR21262">
    <property type="entry name" value="GUANOSINE-3',5'-BIS DIPHOSPHATE 3'-PYROPHOSPHOHYDROLASE"/>
    <property type="match status" value="1"/>
</dbReference>
<feature type="region of interest" description="Disordered" evidence="2">
    <location>
        <begin position="799"/>
        <end position="827"/>
    </location>
</feature>